<dbReference type="GO" id="GO:0016787">
    <property type="term" value="F:hydrolase activity"/>
    <property type="evidence" value="ECO:0007669"/>
    <property type="project" value="UniProtKB-KW"/>
</dbReference>
<evidence type="ECO:0000313" key="3">
    <source>
        <dbReference type="EMBL" id="TPV47724.1"/>
    </source>
</evidence>
<dbReference type="Proteomes" id="UP000317747">
    <property type="component" value="Unassembled WGS sequence"/>
</dbReference>
<dbReference type="InterPro" id="IPR036866">
    <property type="entry name" value="RibonucZ/Hydroxyglut_hydro"/>
</dbReference>
<evidence type="ECO:0000256" key="1">
    <source>
        <dbReference type="SAM" id="SignalP"/>
    </source>
</evidence>
<sequence>MKTLIYPAMLMLASSAAGAATLQLETYNPQTNAIFPVSSTLVSGPTEAILFDAQFSIQDGEKLVEMIKKSNKKLKEIVITSGDPDFYFGLQPIMKAWPDVKVVAAPAVVKHIQQTHDAKLKYWGPQMKEGAPDKLFLPDVTHQTRFSIDGEVLELRHPDQYAAYIWIPSVSTILGGTALSSGIHVWTADTQSAESRAAWRHVLTEMQGLKARNVIPGHYLGARPAGSQAVDFTLSYLQSFEKALSRHKKSDAVIADMTQAWPDLAEPGSLELSAKVNTGEMKW</sequence>
<proteinExistence type="predicted"/>
<dbReference type="Pfam" id="PF00753">
    <property type="entry name" value="Lactamase_B"/>
    <property type="match status" value="1"/>
</dbReference>
<feature type="domain" description="Metallo-beta-lactamase" evidence="2">
    <location>
        <begin position="36"/>
        <end position="218"/>
    </location>
</feature>
<dbReference type="PANTHER" id="PTHR42951">
    <property type="entry name" value="METALLO-BETA-LACTAMASE DOMAIN-CONTAINING"/>
    <property type="match status" value="1"/>
</dbReference>
<dbReference type="OrthoDB" id="8441428at2"/>
<keyword evidence="1" id="KW-0732">Signal</keyword>
<gene>
    <name evidence="3" type="ORF">FJW01_03175</name>
</gene>
<evidence type="ECO:0000313" key="4">
    <source>
        <dbReference type="Proteomes" id="UP000317747"/>
    </source>
</evidence>
<dbReference type="SMART" id="SM00849">
    <property type="entry name" value="Lactamase_B"/>
    <property type="match status" value="1"/>
</dbReference>
<dbReference type="SUPFAM" id="SSF56281">
    <property type="entry name" value="Metallo-hydrolase/oxidoreductase"/>
    <property type="match status" value="1"/>
</dbReference>
<reference evidence="3 4" key="1">
    <citation type="submission" date="2019-06" db="EMBL/GenBank/DDBJ databases">
        <title>Taxogenomics and systematics of the genus Pantoea.</title>
        <authorList>
            <person name="Tambong J.T."/>
        </authorList>
    </citation>
    <scope>NUCLEOTIDE SEQUENCE [LARGE SCALE GENOMIC DNA]</scope>
    <source>
        <strain evidence="3 4">LMG 24200</strain>
    </source>
</reference>
<name>A0A506QNN2_9GAMM</name>
<dbReference type="EMBL" id="VHJA01000025">
    <property type="protein sequence ID" value="TPV47724.1"/>
    <property type="molecule type" value="Genomic_DNA"/>
</dbReference>
<dbReference type="CDD" id="cd07739">
    <property type="entry name" value="metallo-hydrolase-like_MBL-fold"/>
    <property type="match status" value="1"/>
</dbReference>
<feature type="signal peptide" evidence="1">
    <location>
        <begin position="1"/>
        <end position="19"/>
    </location>
</feature>
<dbReference type="PANTHER" id="PTHR42951:SF14">
    <property type="entry name" value="METALLO-BETA-LACTAMASE SUPERFAMILY PROTEIN"/>
    <property type="match status" value="1"/>
</dbReference>
<dbReference type="InterPro" id="IPR050855">
    <property type="entry name" value="NDM-1-like"/>
</dbReference>
<keyword evidence="3" id="KW-0378">Hydrolase</keyword>
<dbReference type="RefSeq" id="WP_128084633.1">
    <property type="nucleotide sequence ID" value="NZ_CP071407.1"/>
</dbReference>
<comment type="caution">
    <text evidence="3">The sequence shown here is derived from an EMBL/GenBank/DDBJ whole genome shotgun (WGS) entry which is preliminary data.</text>
</comment>
<feature type="chain" id="PRO_5023025923" evidence="1">
    <location>
        <begin position="20"/>
        <end position="283"/>
    </location>
</feature>
<keyword evidence="4" id="KW-1185">Reference proteome</keyword>
<dbReference type="NCBIfam" id="NF040580">
    <property type="entry name" value="MBL_fold_Vmh"/>
    <property type="match status" value="1"/>
</dbReference>
<accession>A0A506QNN2</accession>
<protein>
    <submittedName>
        <fullName evidence="3">MBL fold metallo-hydrolase</fullName>
    </submittedName>
</protein>
<evidence type="ECO:0000259" key="2">
    <source>
        <dbReference type="SMART" id="SM00849"/>
    </source>
</evidence>
<dbReference type="Gene3D" id="3.60.15.10">
    <property type="entry name" value="Ribonuclease Z/Hydroxyacylglutathione hydrolase-like"/>
    <property type="match status" value="1"/>
</dbReference>
<dbReference type="InterPro" id="IPR001279">
    <property type="entry name" value="Metallo-B-lactamas"/>
</dbReference>
<dbReference type="AlphaFoldDB" id="A0A506QNN2"/>
<organism evidence="3 4">
    <name type="scientific">Pantoea deleyi</name>
    <dbReference type="NCBI Taxonomy" id="470932"/>
    <lineage>
        <taxon>Bacteria</taxon>
        <taxon>Pseudomonadati</taxon>
        <taxon>Pseudomonadota</taxon>
        <taxon>Gammaproteobacteria</taxon>
        <taxon>Enterobacterales</taxon>
        <taxon>Erwiniaceae</taxon>
        <taxon>Pantoea</taxon>
    </lineage>
</organism>